<dbReference type="InterPro" id="IPR002142">
    <property type="entry name" value="Peptidase_S49"/>
</dbReference>
<gene>
    <name evidence="6" type="ORF">GCM10017783_22010</name>
</gene>
<accession>A0ABQ3KA93</accession>
<keyword evidence="7" id="KW-1185">Reference proteome</keyword>
<dbReference type="InterPro" id="IPR047217">
    <property type="entry name" value="S49_SppA_67K_type_N"/>
</dbReference>
<dbReference type="InterPro" id="IPR047272">
    <property type="entry name" value="S49_SppA_C"/>
</dbReference>
<sequence length="538" mass="58439">MNLQFPFGKATGKTNDLPPGVSRPTWVVVDLRGEYPARQPQQPLQALLSRTETLEALEERLERLARAEWLHGVLFRFGELKLSASTARAIRGMLSRLAEKKRVVAYVPQLGMTTLLAASGAGEIVAPESAEVGLHGFGLEQLYLGDFLKKHGIGFENLRIREYKSALTMFSESSMDEANRKQLQAYLDACENAWVRDVAQGRGLSDAQVRGWIEGGVTSARQALEAGILTGVAYEDELLGPATQPLSAVLDLLMPDRTPKKAGRVAMVSIEGNIVTGQSRNNPLPLPLTGGPSAGADTVVAALRHAKEDKTTAAIVLYVNSGGGSALASDMIWREVQTSDKPVVAVMGEFAASGGYYVLAAADRIIASPYTVTGSIGVVAGRPITEEFNRRHGLNPEQLGREEALMFRSSHPFTERQREQVRHMIAETYDRFVDRVAQGRGLSTEEVDDLGRGRIWSGADALERGLVDELGDLHTAVQRAKELAGLPYSAPVWNAAPKTRLPLLPEFAREAQDAASLKLWPFGDEAVLLLGSGELRLR</sequence>
<dbReference type="Gene3D" id="3.90.226.10">
    <property type="entry name" value="2-enoyl-CoA Hydratase, Chain A, domain 1"/>
    <property type="match status" value="3"/>
</dbReference>
<comment type="similarity">
    <text evidence="1">Belongs to the peptidase S49 family.</text>
</comment>
<evidence type="ECO:0000256" key="4">
    <source>
        <dbReference type="ARBA" id="ARBA00022825"/>
    </source>
</evidence>
<evidence type="ECO:0000256" key="3">
    <source>
        <dbReference type="ARBA" id="ARBA00022801"/>
    </source>
</evidence>
<dbReference type="PANTHER" id="PTHR33209">
    <property type="entry name" value="PROTEASE 4"/>
    <property type="match status" value="1"/>
</dbReference>
<dbReference type="InterPro" id="IPR029045">
    <property type="entry name" value="ClpP/crotonase-like_dom_sf"/>
</dbReference>
<keyword evidence="3" id="KW-0378">Hydrolase</keyword>
<dbReference type="Proteomes" id="UP000632154">
    <property type="component" value="Unassembled WGS sequence"/>
</dbReference>
<keyword evidence="4" id="KW-0720">Serine protease</keyword>
<evidence type="ECO:0000313" key="6">
    <source>
        <dbReference type="EMBL" id="GHG09021.1"/>
    </source>
</evidence>
<dbReference type="SUPFAM" id="SSF52096">
    <property type="entry name" value="ClpP/crotonase"/>
    <property type="match status" value="2"/>
</dbReference>
<evidence type="ECO:0000313" key="7">
    <source>
        <dbReference type="Proteomes" id="UP000632154"/>
    </source>
</evidence>
<dbReference type="RefSeq" id="WP_189643799.1">
    <property type="nucleotide sequence ID" value="NZ_BNAL01000034.1"/>
</dbReference>
<dbReference type="CDD" id="cd07023">
    <property type="entry name" value="S49_Sppa_N_C"/>
    <property type="match status" value="1"/>
</dbReference>
<feature type="domain" description="Peptidase S49" evidence="5">
    <location>
        <begin position="337"/>
        <end position="486"/>
    </location>
</feature>
<evidence type="ECO:0000256" key="2">
    <source>
        <dbReference type="ARBA" id="ARBA00022670"/>
    </source>
</evidence>
<reference evidence="7" key="1">
    <citation type="journal article" date="2019" name="Int. J. Syst. Evol. Microbiol.">
        <title>The Global Catalogue of Microorganisms (GCM) 10K type strain sequencing project: providing services to taxonomists for standard genome sequencing and annotation.</title>
        <authorList>
            <consortium name="The Broad Institute Genomics Platform"/>
            <consortium name="The Broad Institute Genome Sequencing Center for Infectious Disease"/>
            <person name="Wu L."/>
            <person name="Ma J."/>
        </authorList>
    </citation>
    <scope>NUCLEOTIDE SEQUENCE [LARGE SCALE GENOMIC DNA]</scope>
    <source>
        <strain evidence="7">CGMCC 1.18439</strain>
    </source>
</reference>
<name>A0ABQ3KA93_9DEIO</name>
<evidence type="ECO:0000256" key="1">
    <source>
        <dbReference type="ARBA" id="ARBA00008683"/>
    </source>
</evidence>
<organism evidence="6 7">
    <name type="scientific">Deinococcus piscis</name>
    <dbReference type="NCBI Taxonomy" id="394230"/>
    <lineage>
        <taxon>Bacteria</taxon>
        <taxon>Thermotogati</taxon>
        <taxon>Deinococcota</taxon>
        <taxon>Deinococci</taxon>
        <taxon>Deinococcales</taxon>
        <taxon>Deinococcaceae</taxon>
        <taxon>Deinococcus</taxon>
    </lineage>
</organism>
<dbReference type="PANTHER" id="PTHR33209:SF1">
    <property type="entry name" value="PEPTIDASE S49 DOMAIN-CONTAINING PROTEIN"/>
    <property type="match status" value="1"/>
</dbReference>
<dbReference type="Pfam" id="PF01343">
    <property type="entry name" value="Peptidase_S49"/>
    <property type="match status" value="2"/>
</dbReference>
<dbReference type="InterPro" id="IPR001907">
    <property type="entry name" value="ClpP"/>
</dbReference>
<proteinExistence type="inferred from homology"/>
<keyword evidence="2" id="KW-0645">Protease</keyword>
<feature type="domain" description="Peptidase S49" evidence="5">
    <location>
        <begin position="97"/>
        <end position="239"/>
    </location>
</feature>
<dbReference type="EMBL" id="BNAL01000034">
    <property type="protein sequence ID" value="GHG09021.1"/>
    <property type="molecule type" value="Genomic_DNA"/>
</dbReference>
<dbReference type="CDD" id="cd07018">
    <property type="entry name" value="S49_SppA_67K_type"/>
    <property type="match status" value="1"/>
</dbReference>
<protein>
    <submittedName>
        <fullName evidence="6">Peptidase</fullName>
    </submittedName>
</protein>
<dbReference type="PRINTS" id="PR00127">
    <property type="entry name" value="CLPPROTEASEP"/>
</dbReference>
<evidence type="ECO:0000259" key="5">
    <source>
        <dbReference type="Pfam" id="PF01343"/>
    </source>
</evidence>
<comment type="caution">
    <text evidence="6">The sequence shown here is derived from an EMBL/GenBank/DDBJ whole genome shotgun (WGS) entry which is preliminary data.</text>
</comment>